<proteinExistence type="predicted"/>
<keyword evidence="1" id="KW-0732">Signal</keyword>
<evidence type="ECO:0000313" key="2">
    <source>
        <dbReference type="EMBL" id="PZX29424.1"/>
    </source>
</evidence>
<accession>A0A2W7NZZ1</accession>
<keyword evidence="3" id="KW-1185">Reference proteome</keyword>
<dbReference type="AlphaFoldDB" id="A0A2W7NZZ1"/>
<protein>
    <submittedName>
        <fullName evidence="2">Uncharacterized protein</fullName>
    </submittedName>
</protein>
<reference evidence="2" key="1">
    <citation type="submission" date="2018-06" db="EMBL/GenBank/DDBJ databases">
        <title>Genomic Encyclopedia of Type Strains, Phase IV (KMG-V): Genome sequencing to study the core and pangenomes of soil and plant-associated prokaryotes.</title>
        <authorList>
            <person name="Whitman W."/>
        </authorList>
    </citation>
    <scope>NUCLEOTIDE SEQUENCE [LARGE SCALE GENOMIC DNA]</scope>
    <source>
        <strain evidence="2">MLR2-44</strain>
    </source>
</reference>
<organism evidence="2 3">
    <name type="scientific">Cupriavidus phytorum</name>
    <dbReference type="NCBI Taxonomy" id="3024399"/>
    <lineage>
        <taxon>Bacteria</taxon>
        <taxon>Pseudomonadati</taxon>
        <taxon>Pseudomonadota</taxon>
        <taxon>Betaproteobacteria</taxon>
        <taxon>Burkholderiales</taxon>
        <taxon>Burkholderiaceae</taxon>
        <taxon>Cupriavidus</taxon>
    </lineage>
</organism>
<sequence length="68" mass="6715">MLAALTNTFKAAVAVAISPAAVIADLATLPSTAYDGKPAFGKTAAVLSKAGDAMNAALRPTAPNGETR</sequence>
<dbReference type="EMBL" id="QKZN01000004">
    <property type="protein sequence ID" value="PZX29424.1"/>
    <property type="molecule type" value="Genomic_DNA"/>
</dbReference>
<evidence type="ECO:0000313" key="3">
    <source>
        <dbReference type="Proteomes" id="UP000249638"/>
    </source>
</evidence>
<evidence type="ECO:0000256" key="1">
    <source>
        <dbReference type="SAM" id="SignalP"/>
    </source>
</evidence>
<comment type="caution">
    <text evidence="2">The sequence shown here is derived from an EMBL/GenBank/DDBJ whole genome shotgun (WGS) entry which is preliminary data.</text>
</comment>
<name>A0A2W7NZZ1_9BURK</name>
<dbReference type="Proteomes" id="UP000249638">
    <property type="component" value="Unassembled WGS sequence"/>
</dbReference>
<feature type="chain" id="PRO_5016083537" evidence="1">
    <location>
        <begin position="24"/>
        <end position="68"/>
    </location>
</feature>
<gene>
    <name evidence="2" type="ORF">C7416_104429</name>
</gene>
<feature type="signal peptide" evidence="1">
    <location>
        <begin position="1"/>
        <end position="23"/>
    </location>
</feature>